<dbReference type="STRING" id="1569628.A0A316UTZ7"/>
<dbReference type="OrthoDB" id="423498at2759"/>
<dbReference type="InterPro" id="IPR011042">
    <property type="entry name" value="6-blade_b-propeller_TolB-like"/>
</dbReference>
<gene>
    <name evidence="2" type="ORF">BDZ90DRAFT_176794</name>
</gene>
<proteinExistence type="predicted"/>
<dbReference type="Pfam" id="PF08450">
    <property type="entry name" value="SGL"/>
    <property type="match status" value="1"/>
</dbReference>
<dbReference type="Gene3D" id="2.120.10.30">
    <property type="entry name" value="TolB, C-terminal domain"/>
    <property type="match status" value="1"/>
</dbReference>
<feature type="domain" description="SMP-30/Gluconolactonase/LRE-like region" evidence="1">
    <location>
        <begin position="298"/>
        <end position="496"/>
    </location>
</feature>
<protein>
    <submittedName>
        <fullName evidence="2">Calcium-dependent phosphotriesterase</fullName>
    </submittedName>
</protein>
<dbReference type="PANTHER" id="PTHR47064:SF2">
    <property type="entry name" value="SMP-30_GLUCONOLACTONASE_LRE-LIKE REGION DOMAIN-CONTAINING PROTEIN-RELATED"/>
    <property type="match status" value="1"/>
</dbReference>
<evidence type="ECO:0000313" key="3">
    <source>
        <dbReference type="Proteomes" id="UP000245884"/>
    </source>
</evidence>
<keyword evidence="3" id="KW-1185">Reference proteome</keyword>
<accession>A0A316UTZ7</accession>
<sequence length="536" mass="57586">MAPIKKQQGGVSQGGRSTTLKAALSGAAVAAGAIAVLGVGAKQFIVSSDPGTRMLSGDGSLLATVSGLFRSSAAREALEDLSQPAHWVRYLPVSTHPTSKNEEPVPQPVKPLGAGPHVYTHVHHVDPRDLAYIPPGTKSRKFSEAFVPHDGAGRQAGNVTIPAAEQTHFQVYDRKRGDSLLGGKPRITLLAKSPNTSYHFAHEAPVWLPGSDSIYWCSNAGAGGSDLHRNNVVYKFRHSLSKTAVRASRGQASYKEDIEEVPIDSPEVQMTNGGTNYGPNLLLFANQGRGPSMPGGLTLVTTPEGGKKPRVKTLVNNVRSKHFNAPNDVVVHPTTGQIFFTDALYAQLQHFKDKADLPTMLWAFDPPSGRLAPLETNGVDMPNGLCFDPEGKKLYVTDTAAVFGARYAARADVAHRVIYVFDVVTEEDGDVTRHFLANRRVFAHVDTGIADGIKTDDAGNVYAGTGDGIDVWSSKGTHLVKIFLPWGGAPNFVLAGKGRIVALSDVRIWLIEMDEEVRDPGLAQRPAKAMRVAFDD</sequence>
<dbReference type="SUPFAM" id="SSF63829">
    <property type="entry name" value="Calcium-dependent phosphotriesterase"/>
    <property type="match status" value="1"/>
</dbReference>
<dbReference type="Proteomes" id="UP000245884">
    <property type="component" value="Unassembled WGS sequence"/>
</dbReference>
<evidence type="ECO:0000313" key="2">
    <source>
        <dbReference type="EMBL" id="PWN27383.1"/>
    </source>
</evidence>
<evidence type="ECO:0000259" key="1">
    <source>
        <dbReference type="Pfam" id="PF08450"/>
    </source>
</evidence>
<reference evidence="2 3" key="1">
    <citation type="journal article" date="2018" name="Mol. Biol. Evol.">
        <title>Broad Genomic Sampling Reveals a Smut Pathogenic Ancestry of the Fungal Clade Ustilaginomycotina.</title>
        <authorList>
            <person name="Kijpornyongpan T."/>
            <person name="Mondo S.J."/>
            <person name="Barry K."/>
            <person name="Sandor L."/>
            <person name="Lee J."/>
            <person name="Lipzen A."/>
            <person name="Pangilinan J."/>
            <person name="LaButti K."/>
            <person name="Hainaut M."/>
            <person name="Henrissat B."/>
            <person name="Grigoriev I.V."/>
            <person name="Spatafora J.W."/>
            <person name="Aime M.C."/>
        </authorList>
    </citation>
    <scope>NUCLEOTIDE SEQUENCE [LARGE SCALE GENOMIC DNA]</scope>
    <source>
        <strain evidence="2 3">MCA 5214</strain>
    </source>
</reference>
<dbReference type="AlphaFoldDB" id="A0A316UTZ7"/>
<dbReference type="EMBL" id="KZ819668">
    <property type="protein sequence ID" value="PWN27383.1"/>
    <property type="molecule type" value="Genomic_DNA"/>
</dbReference>
<name>A0A316UTZ7_9BASI</name>
<dbReference type="GeneID" id="37025565"/>
<dbReference type="InterPro" id="IPR013658">
    <property type="entry name" value="SGL"/>
</dbReference>
<dbReference type="PANTHER" id="PTHR47064">
    <property type="entry name" value="PUTATIVE (AFU_ORTHOLOGUE AFUA_1G08990)-RELATED"/>
    <property type="match status" value="1"/>
</dbReference>
<dbReference type="InterPro" id="IPR052988">
    <property type="entry name" value="Oryzine_lactonohydrolase"/>
</dbReference>
<dbReference type="RefSeq" id="XP_025361995.1">
    <property type="nucleotide sequence ID" value="XM_025503742.1"/>
</dbReference>
<organism evidence="2 3">
    <name type="scientific">Jaminaea rosea</name>
    <dbReference type="NCBI Taxonomy" id="1569628"/>
    <lineage>
        <taxon>Eukaryota</taxon>
        <taxon>Fungi</taxon>
        <taxon>Dikarya</taxon>
        <taxon>Basidiomycota</taxon>
        <taxon>Ustilaginomycotina</taxon>
        <taxon>Exobasidiomycetes</taxon>
        <taxon>Microstromatales</taxon>
        <taxon>Microstromatales incertae sedis</taxon>
        <taxon>Jaminaea</taxon>
    </lineage>
</organism>